<dbReference type="EMBL" id="GDQN01005363">
    <property type="protein sequence ID" value="JAT85691.1"/>
    <property type="molecule type" value="Transcribed_RNA"/>
</dbReference>
<dbReference type="InterPro" id="IPR026055">
    <property type="entry name" value="FAR"/>
</dbReference>
<dbReference type="InterPro" id="IPR033640">
    <property type="entry name" value="FAR_C"/>
</dbReference>
<keyword evidence="1" id="KW-0472">Membrane</keyword>
<dbReference type="CDD" id="cd09071">
    <property type="entry name" value="FAR_C"/>
    <property type="match status" value="1"/>
</dbReference>
<feature type="transmembrane region" description="Helical" evidence="1">
    <location>
        <begin position="147"/>
        <end position="166"/>
    </location>
</feature>
<dbReference type="GO" id="GO:0035336">
    <property type="term" value="P:long-chain fatty-acyl-CoA metabolic process"/>
    <property type="evidence" value="ECO:0007669"/>
    <property type="project" value="TreeGrafter"/>
</dbReference>
<accession>A0A1E1WFP7</accession>
<feature type="non-terminal residue" evidence="3">
    <location>
        <position position="1"/>
    </location>
</feature>
<evidence type="ECO:0000259" key="2">
    <source>
        <dbReference type="Pfam" id="PF03015"/>
    </source>
</evidence>
<dbReference type="OrthoDB" id="429813at2759"/>
<keyword evidence="1" id="KW-0812">Transmembrane</keyword>
<sequence>LSIINRCMPQYPASNAVLYPHLHIVENSFIYKSLETVLQTIPLHLTEYIMRILCINSRRNLIKANEKMIAMNVALEYFAVREWQFDTANVTRLRQRLSEEDKRIINLDSHTINWEDLVLNFVKGTRKYVLQEPEMNITRARERMRKLSMFITLAKILGALFLLRMTTRFVSLPNLMYSAIMYMKGSSKMIL</sequence>
<evidence type="ECO:0000256" key="1">
    <source>
        <dbReference type="SAM" id="Phobius"/>
    </source>
</evidence>
<proteinExistence type="predicted"/>
<protein>
    <recommendedName>
        <fullName evidence="2">Fatty acyl-CoA reductase C-terminal domain-containing protein</fullName>
    </recommendedName>
</protein>
<evidence type="ECO:0000313" key="3">
    <source>
        <dbReference type="EMBL" id="JAT85691.1"/>
    </source>
</evidence>
<feature type="domain" description="Fatty acyl-CoA reductase C-terminal" evidence="2">
    <location>
        <begin position="39"/>
        <end position="132"/>
    </location>
</feature>
<dbReference type="AlphaFoldDB" id="A0A1E1WFP7"/>
<organism evidence="3">
    <name type="scientific">Pectinophora gossypiella</name>
    <name type="common">Cotton pink bollworm</name>
    <name type="synonym">Depressaria gossypiella</name>
    <dbReference type="NCBI Taxonomy" id="13191"/>
    <lineage>
        <taxon>Eukaryota</taxon>
        <taxon>Metazoa</taxon>
        <taxon>Ecdysozoa</taxon>
        <taxon>Arthropoda</taxon>
        <taxon>Hexapoda</taxon>
        <taxon>Insecta</taxon>
        <taxon>Pterygota</taxon>
        <taxon>Neoptera</taxon>
        <taxon>Endopterygota</taxon>
        <taxon>Lepidoptera</taxon>
        <taxon>Glossata</taxon>
        <taxon>Ditrysia</taxon>
        <taxon>Gelechioidea</taxon>
        <taxon>Gelechiidae</taxon>
        <taxon>Apatetrinae</taxon>
        <taxon>Pectinophora</taxon>
    </lineage>
</organism>
<name>A0A1E1WFP7_PECGO</name>
<dbReference type="PANTHER" id="PTHR11011:SF60">
    <property type="entry name" value="FATTY ACYL-COA REDUCTASE-RELATED"/>
    <property type="match status" value="1"/>
</dbReference>
<reference evidence="3" key="1">
    <citation type="submission" date="2015-09" db="EMBL/GenBank/DDBJ databases">
        <title>De novo assembly of Pectinophora gossypiella (Pink Bollworm) gut transcriptome.</title>
        <authorList>
            <person name="Tassone E.E."/>
        </authorList>
    </citation>
    <scope>NUCLEOTIDE SEQUENCE</scope>
</reference>
<keyword evidence="1" id="KW-1133">Transmembrane helix</keyword>
<dbReference type="GO" id="GO:0005777">
    <property type="term" value="C:peroxisome"/>
    <property type="evidence" value="ECO:0007669"/>
    <property type="project" value="TreeGrafter"/>
</dbReference>
<dbReference type="PANTHER" id="PTHR11011">
    <property type="entry name" value="MALE STERILITY PROTEIN 2-RELATED"/>
    <property type="match status" value="1"/>
</dbReference>
<dbReference type="Pfam" id="PF03015">
    <property type="entry name" value="Sterile"/>
    <property type="match status" value="1"/>
</dbReference>
<gene>
    <name evidence="3" type="ORF">g.1782</name>
</gene>
<dbReference type="GO" id="GO:0080019">
    <property type="term" value="F:alcohol-forming very long-chain fatty acyl-CoA reductase activity"/>
    <property type="evidence" value="ECO:0007669"/>
    <property type="project" value="InterPro"/>
</dbReference>